<dbReference type="EMBL" id="CP053085">
    <property type="protein sequence ID" value="QJR36533.1"/>
    <property type="molecule type" value="Genomic_DNA"/>
</dbReference>
<name>A0A6M4IP71_9BACT</name>
<feature type="domain" description="Ice-binding protein C-terminal" evidence="2">
    <location>
        <begin position="330"/>
        <end position="354"/>
    </location>
</feature>
<evidence type="ECO:0000259" key="2">
    <source>
        <dbReference type="Pfam" id="PF07589"/>
    </source>
</evidence>
<evidence type="ECO:0000313" key="4">
    <source>
        <dbReference type="Proteomes" id="UP000500938"/>
    </source>
</evidence>
<dbReference type="NCBIfam" id="TIGR02595">
    <property type="entry name" value="PEP_CTERM"/>
    <property type="match status" value="1"/>
</dbReference>
<dbReference type="Proteomes" id="UP000500938">
    <property type="component" value="Chromosome"/>
</dbReference>
<dbReference type="InterPro" id="IPR013424">
    <property type="entry name" value="Ice-binding_C"/>
</dbReference>
<dbReference type="KEGG" id="ggr:HKW67_13970"/>
<dbReference type="RefSeq" id="WP_171225965.1">
    <property type="nucleotide sequence ID" value="NZ_CP053085.1"/>
</dbReference>
<evidence type="ECO:0000313" key="3">
    <source>
        <dbReference type="EMBL" id="QJR36533.1"/>
    </source>
</evidence>
<organism evidence="3 4">
    <name type="scientific">Gemmatimonas groenlandica</name>
    <dbReference type="NCBI Taxonomy" id="2732249"/>
    <lineage>
        <taxon>Bacteria</taxon>
        <taxon>Pseudomonadati</taxon>
        <taxon>Gemmatimonadota</taxon>
        <taxon>Gemmatimonadia</taxon>
        <taxon>Gemmatimonadales</taxon>
        <taxon>Gemmatimonadaceae</taxon>
        <taxon>Gemmatimonas</taxon>
    </lineage>
</organism>
<accession>A0A6M4IP71</accession>
<sequence>MRISTLRIVRSAVAIAVLAGPMSAARADGTPSSWNWQLVSAGFSPDGGNVNSSLPSLFAASTSDVYLTGCYRCLFRWNGTTFSSQTQPAGANRYTVSGAPGSAIYSAGQQGYQSGNLLQFNGTTWTNVLTTGGELFNTYVAPDGGVFVVGDGTFYRNTGIGFNSVNTGLSTAFNTDRLLAVTGFSSNDVFMGGYNGRILRYDGTSITSMNTGVNAAFVAMDGTSASNLFAVGNNGIVMFFNGTTWTQLPSLGNVGLFGVKALGPNDVLVSGENGLLARWNGVSWTTINLGTTNRLGAISTPDAGKTLFIAEATYTDVRFRLGSAVFAPTTVPEPATTVLVALGLAGVMVVRARRRGVGSV</sequence>
<gene>
    <name evidence="3" type="ORF">HKW67_13970</name>
</gene>
<evidence type="ECO:0000256" key="1">
    <source>
        <dbReference type="SAM" id="SignalP"/>
    </source>
</evidence>
<keyword evidence="1" id="KW-0732">Signal</keyword>
<dbReference type="Pfam" id="PF07589">
    <property type="entry name" value="PEP-CTERM"/>
    <property type="match status" value="1"/>
</dbReference>
<protein>
    <submittedName>
        <fullName evidence="3">PEP-CTERM sorting domain-containing protein</fullName>
    </submittedName>
</protein>
<reference evidence="3 4" key="1">
    <citation type="submission" date="2020-05" db="EMBL/GenBank/DDBJ databases">
        <title>Complete genome sequence of Gemmatimonas greenlandica TET16.</title>
        <authorList>
            <person name="Zeng Y."/>
        </authorList>
    </citation>
    <scope>NUCLEOTIDE SEQUENCE [LARGE SCALE GENOMIC DNA]</scope>
    <source>
        <strain evidence="3 4">TET16</strain>
    </source>
</reference>
<feature type="chain" id="PRO_5026994772" evidence="1">
    <location>
        <begin position="28"/>
        <end position="360"/>
    </location>
</feature>
<feature type="signal peptide" evidence="1">
    <location>
        <begin position="1"/>
        <end position="27"/>
    </location>
</feature>
<keyword evidence="4" id="KW-1185">Reference proteome</keyword>
<proteinExistence type="predicted"/>
<dbReference type="AlphaFoldDB" id="A0A6M4IP71"/>